<feature type="region of interest" description="Disordered" evidence="1">
    <location>
        <begin position="309"/>
        <end position="338"/>
    </location>
</feature>
<dbReference type="AlphaFoldDB" id="A0A8B7PDM2"/>
<feature type="non-terminal residue" evidence="3">
    <location>
        <position position="490"/>
    </location>
</feature>
<proteinExistence type="predicted"/>
<accession>A0A8B7PDM2</accession>
<feature type="compositionally biased region" description="Acidic residues" evidence="1">
    <location>
        <begin position="110"/>
        <end position="126"/>
    </location>
</feature>
<feature type="region of interest" description="Disordered" evidence="1">
    <location>
        <begin position="95"/>
        <end position="285"/>
    </location>
</feature>
<feature type="compositionally biased region" description="Basic residues" evidence="1">
    <location>
        <begin position="224"/>
        <end position="234"/>
    </location>
</feature>
<feature type="compositionally biased region" description="Basic and acidic residues" evidence="1">
    <location>
        <begin position="1"/>
        <end position="52"/>
    </location>
</feature>
<feature type="compositionally biased region" description="Basic and acidic residues" evidence="1">
    <location>
        <begin position="171"/>
        <end position="183"/>
    </location>
</feature>
<evidence type="ECO:0000313" key="3">
    <source>
        <dbReference type="RefSeq" id="XP_018024105.2"/>
    </source>
</evidence>
<feature type="region of interest" description="Disordered" evidence="1">
    <location>
        <begin position="1"/>
        <end position="66"/>
    </location>
</feature>
<dbReference type="Gene3D" id="2.60.120.830">
    <property type="match status" value="1"/>
</dbReference>
<gene>
    <name evidence="3" type="primary">LOC108679877</name>
</gene>
<protein>
    <submittedName>
        <fullName evidence="3">Uncharacterized protein LOC108679877</fullName>
    </submittedName>
</protein>
<name>A0A8B7PDM2_HYAAZ</name>
<dbReference type="KEGG" id="hazt:108679877"/>
<reference evidence="3" key="1">
    <citation type="submission" date="2025-08" db="UniProtKB">
        <authorList>
            <consortium name="RefSeq"/>
        </authorList>
    </citation>
    <scope>IDENTIFICATION</scope>
    <source>
        <tissue evidence="3">Whole organism</tissue>
    </source>
</reference>
<feature type="compositionally biased region" description="Basic and acidic residues" evidence="1">
    <location>
        <begin position="328"/>
        <end position="338"/>
    </location>
</feature>
<organism evidence="2 3">
    <name type="scientific">Hyalella azteca</name>
    <name type="common">Amphipod</name>
    <dbReference type="NCBI Taxonomy" id="294128"/>
    <lineage>
        <taxon>Eukaryota</taxon>
        <taxon>Metazoa</taxon>
        <taxon>Ecdysozoa</taxon>
        <taxon>Arthropoda</taxon>
        <taxon>Crustacea</taxon>
        <taxon>Multicrustacea</taxon>
        <taxon>Malacostraca</taxon>
        <taxon>Eumalacostraca</taxon>
        <taxon>Peracarida</taxon>
        <taxon>Amphipoda</taxon>
        <taxon>Senticaudata</taxon>
        <taxon>Talitrida</taxon>
        <taxon>Talitroidea</taxon>
        <taxon>Hyalellidae</taxon>
        <taxon>Hyalella</taxon>
    </lineage>
</organism>
<dbReference type="RefSeq" id="XP_018024105.2">
    <property type="nucleotide sequence ID" value="XM_018168616.2"/>
</dbReference>
<keyword evidence="2" id="KW-1185">Reference proteome</keyword>
<dbReference type="GeneID" id="108679877"/>
<feature type="compositionally biased region" description="Basic and acidic residues" evidence="1">
    <location>
        <begin position="149"/>
        <end position="160"/>
    </location>
</feature>
<evidence type="ECO:0000313" key="2">
    <source>
        <dbReference type="Proteomes" id="UP000694843"/>
    </source>
</evidence>
<sequence>MKRVDGSERANESERVDRNERANESERVDRNERANESERVDRNERANERALEPEIPGKAVSLQINAPRRDESGIWLANIEGLFPQRARHKIGMSAAEAREDDEVGHVTPDEETDDEKFLYSDEEPSSYETDGLYLTDDEAELGDEGDDVGERYPHEGVDARHHRKASAVVQRHDQENDVDVKENGNLMNENKGTPAETPMSHKGNDDDLAENKILQEGTEIFHNKKPKRKKHHNSKSDKTEDQSETMSNIRSSYAKDSRKGASRHHHLTFDSEEEPNELKPELHPAGKEFKLPHGLEIMSLVKEVAEGGDEGTKAVDPIAAIDPHQPSSREQDEARDERDVFLPSSAEGDEGAPRSAALRGAPLPHHDLYVGGRGGLLSCDVCTTHNYLCRLVSGIFTRSGLTLGYNVVTTLPAGACNVTVSELRPSQNFFGVYYRVPSLSYCVPSLSYCVPSLLTVYCVPSLRYCVSSLSYRVPSLSYCVPSLSYCVPS</sequence>
<dbReference type="Proteomes" id="UP000694843">
    <property type="component" value="Unplaced"/>
</dbReference>
<evidence type="ECO:0000256" key="1">
    <source>
        <dbReference type="SAM" id="MobiDB-lite"/>
    </source>
</evidence>
<feature type="compositionally biased region" description="Acidic residues" evidence="1">
    <location>
        <begin position="136"/>
        <end position="148"/>
    </location>
</feature>
<dbReference type="OrthoDB" id="5781878at2759"/>